<dbReference type="AlphaFoldDB" id="A0A4R0TJI1"/>
<evidence type="ECO:0000256" key="2">
    <source>
        <dbReference type="SAM" id="MobiDB-lite"/>
    </source>
</evidence>
<dbReference type="PANTHER" id="PTHR46558:SF15">
    <property type="entry name" value="HELIX-TURN-HELIX DOMAIN PROTEIN"/>
    <property type="match status" value="1"/>
</dbReference>
<feature type="domain" description="HTH cro/C1-type" evidence="4">
    <location>
        <begin position="7"/>
        <end position="61"/>
    </location>
</feature>
<name>A0A4R0TJI1_BIFLL</name>
<evidence type="ECO:0000256" key="1">
    <source>
        <dbReference type="ARBA" id="ARBA00023125"/>
    </source>
</evidence>
<evidence type="ECO:0000313" key="7">
    <source>
        <dbReference type="Proteomes" id="UP000291814"/>
    </source>
</evidence>
<dbReference type="EMBL" id="SHQU01000006">
    <property type="protein sequence ID" value="TCE42227.1"/>
    <property type="molecule type" value="Genomic_DNA"/>
</dbReference>
<dbReference type="InterPro" id="IPR010982">
    <property type="entry name" value="Lambda_DNA-bd_dom_sf"/>
</dbReference>
<dbReference type="SUPFAM" id="SSF47413">
    <property type="entry name" value="lambda repressor-like DNA-binding domains"/>
    <property type="match status" value="1"/>
</dbReference>
<dbReference type="SMART" id="SM00530">
    <property type="entry name" value="HTH_XRE"/>
    <property type="match status" value="1"/>
</dbReference>
<dbReference type="PANTHER" id="PTHR46558">
    <property type="entry name" value="TRACRIPTIONAL REGULATORY PROTEIN-RELATED-RELATED"/>
    <property type="match status" value="1"/>
</dbReference>
<evidence type="ECO:0000313" key="8">
    <source>
        <dbReference type="Proteomes" id="UP000292260"/>
    </source>
</evidence>
<proteinExistence type="predicted"/>
<protein>
    <submittedName>
        <fullName evidence="6">Transcriptional regulator</fullName>
    </submittedName>
</protein>
<feature type="transmembrane region" description="Helical" evidence="3">
    <location>
        <begin position="165"/>
        <end position="186"/>
    </location>
</feature>
<feature type="region of interest" description="Disordered" evidence="2">
    <location>
        <begin position="79"/>
        <end position="141"/>
    </location>
</feature>
<accession>A0A4R0TJI1</accession>
<evidence type="ECO:0000259" key="4">
    <source>
        <dbReference type="PROSITE" id="PS50943"/>
    </source>
</evidence>
<dbReference type="Gene3D" id="1.10.260.40">
    <property type="entry name" value="lambda repressor-like DNA-binding domains"/>
    <property type="match status" value="1"/>
</dbReference>
<reference evidence="7 8" key="1">
    <citation type="journal article" date="2018" name="Sci. Rep.">
        <title>Genomic diversity and distribution of Bifidobacterium longum subsp. longum across the human lifespan.</title>
        <authorList>
            <person name="Odamaki T."/>
            <person name="Bottacini F."/>
            <person name="Kato K."/>
            <person name="Mitsuyama E."/>
            <person name="Yoshida K."/>
            <person name="Horigome A."/>
            <person name="Xiao J.Z."/>
            <person name="van Sinderen D."/>
        </authorList>
    </citation>
    <scope>NUCLEOTIDE SEQUENCE [LARGE SCALE GENOMIC DNA]</scope>
    <source>
        <strain evidence="5 8">MCC10043</strain>
        <strain evidence="6 7">MCC10070</strain>
    </source>
</reference>
<evidence type="ECO:0000313" key="5">
    <source>
        <dbReference type="EMBL" id="TCE42227.1"/>
    </source>
</evidence>
<keyword evidence="1" id="KW-0238">DNA-binding</keyword>
<comment type="caution">
    <text evidence="6">The sequence shown here is derived from an EMBL/GenBank/DDBJ whole genome shotgun (WGS) entry which is preliminary data.</text>
</comment>
<gene>
    <name evidence="5" type="ORF">MCC10043_0276</name>
    <name evidence="6" type="ORF">MCC10070_0271</name>
</gene>
<dbReference type="GO" id="GO:0003677">
    <property type="term" value="F:DNA binding"/>
    <property type="evidence" value="ECO:0007669"/>
    <property type="project" value="UniProtKB-KW"/>
</dbReference>
<reference evidence="6" key="2">
    <citation type="submission" date="2019-02" db="EMBL/GenBank/DDBJ databases">
        <authorList>
            <person name="Odamaki T."/>
        </authorList>
    </citation>
    <scope>NUCLEOTIDE SEQUENCE</scope>
    <source>
        <strain evidence="5">MCC10043</strain>
        <strain evidence="6">MCC10070</strain>
    </source>
</reference>
<evidence type="ECO:0000256" key="3">
    <source>
        <dbReference type="SAM" id="Phobius"/>
    </source>
</evidence>
<dbReference type="CDD" id="cd00093">
    <property type="entry name" value="HTH_XRE"/>
    <property type="match status" value="1"/>
</dbReference>
<feature type="transmembrane region" description="Helical" evidence="3">
    <location>
        <begin position="201"/>
        <end position="221"/>
    </location>
</feature>
<keyword evidence="3" id="KW-1133">Transmembrane helix</keyword>
<dbReference type="EMBL" id="SHRR01000003">
    <property type="protein sequence ID" value="TCE88183.1"/>
    <property type="molecule type" value="Genomic_DNA"/>
</dbReference>
<evidence type="ECO:0000313" key="6">
    <source>
        <dbReference type="EMBL" id="TCE88183.1"/>
    </source>
</evidence>
<organism evidence="6 7">
    <name type="scientific">Bifidobacterium longum subsp. longum</name>
    <dbReference type="NCBI Taxonomy" id="1679"/>
    <lineage>
        <taxon>Bacteria</taxon>
        <taxon>Bacillati</taxon>
        <taxon>Actinomycetota</taxon>
        <taxon>Actinomycetes</taxon>
        <taxon>Bifidobacteriales</taxon>
        <taxon>Bifidobacteriaceae</taxon>
        <taxon>Bifidobacterium</taxon>
    </lineage>
</organism>
<dbReference type="Proteomes" id="UP000292260">
    <property type="component" value="Unassembled WGS sequence"/>
</dbReference>
<dbReference type="Pfam" id="PF01381">
    <property type="entry name" value="HTH_3"/>
    <property type="match status" value="1"/>
</dbReference>
<sequence length="308" mass="32626">MSFRTNLQYLRAQRNMTQEQLAMLLGVSRQAISKWESEKAYPEMDKLLMICDLFGCTLDDLVLGDVSASVNVGAAARGAAEGDHGSAARTVTGEGAGEPAYMKDADGSIGESARSGGDGINGPSSANALPGEMLHGTSSSRPGTLANVAALPQDLTGYDEHRRRFALLIAGGVAVIIAGAGIGNLFDSDNSILGVTPLNDFLTFLCICVGVIIGLAMLIPGGMSHTDFKRRHPYVEDFYAARCRPRHRSCRGPANHSRVGSFCRSRKTSAATSRTAMESTPSEALPVRDVVVATRKVPMIEAVLPKIS</sequence>
<keyword evidence="3" id="KW-0472">Membrane</keyword>
<dbReference type="InterPro" id="IPR001387">
    <property type="entry name" value="Cro/C1-type_HTH"/>
</dbReference>
<keyword evidence="3" id="KW-0812">Transmembrane</keyword>
<dbReference type="Proteomes" id="UP000291814">
    <property type="component" value="Unassembled WGS sequence"/>
</dbReference>
<dbReference type="PROSITE" id="PS50943">
    <property type="entry name" value="HTH_CROC1"/>
    <property type="match status" value="1"/>
</dbReference>